<feature type="domain" description="Type II secretion system protein GspF" evidence="12">
    <location>
        <begin position="277"/>
        <end position="399"/>
    </location>
</feature>
<feature type="coiled-coil region" evidence="10">
    <location>
        <begin position="148"/>
        <end position="175"/>
    </location>
</feature>
<dbReference type="Proteomes" id="UP000767446">
    <property type="component" value="Unassembled WGS sequence"/>
</dbReference>
<protein>
    <submittedName>
        <fullName evidence="13">Type II secretion system F family protein</fullName>
    </submittedName>
</protein>
<dbReference type="GO" id="GO:0005886">
    <property type="term" value="C:plasma membrane"/>
    <property type="evidence" value="ECO:0007669"/>
    <property type="project" value="UniProtKB-SubCell"/>
</dbReference>
<comment type="similarity">
    <text evidence="2 9">Belongs to the GSP F family.</text>
</comment>
<keyword evidence="10" id="KW-0175">Coiled coil</keyword>
<comment type="caution">
    <text evidence="13">The sequence shown here is derived from an EMBL/GenBank/DDBJ whole genome shotgun (WGS) entry which is preliminary data.</text>
</comment>
<evidence type="ECO:0000256" key="10">
    <source>
        <dbReference type="SAM" id="Coils"/>
    </source>
</evidence>
<evidence type="ECO:0000256" key="2">
    <source>
        <dbReference type="ARBA" id="ARBA00005745"/>
    </source>
</evidence>
<evidence type="ECO:0000256" key="11">
    <source>
        <dbReference type="SAM" id="Phobius"/>
    </source>
</evidence>
<dbReference type="AlphaFoldDB" id="A0A941GVP3"/>
<dbReference type="InterPro" id="IPR018076">
    <property type="entry name" value="T2SS_GspF_dom"/>
</dbReference>
<sequence>MASFIVQVKDIKGKLLTEKVEAESAEQARNKLKHKYPAIGKAKKAGMSMEFNMDLSNLEMAMAKVSVKDKAIFSRQFSVLVNAGVAIVRALGVLGEQCGNPKLKKALLGISAEIQQGNNLSDAMSKYPECFDELYVSMVEAGETGGVLDDVLNRLSKLLEDMARLQNQIKSAMAYPVTVGIFAVIVFFAMTIFLIPIFAEIFQDMGAELPALTAFMVFLSGVFRSPKILIPIVAVFGLVFFIQQYYKTPVGRLQIDQFLLKMPLFGDLNEKTAVARFCRVFGTLTRSGVPILNCLDIVGSTVGNQVIANAIEAAKEEIQQGGMLSIALQKKKIFPPMAIQMMSIGEETGELDSMMMKVADFYEDEVEQAVKGLTSLIEPIMMVGIAGMVGTILLSMYLPMFSIFDQLG</sequence>
<organism evidence="13 14">
    <name type="scientific">Gomphosphaeria aponina SAG 52.96 = DSM 107014</name>
    <dbReference type="NCBI Taxonomy" id="1521640"/>
    <lineage>
        <taxon>Bacteria</taxon>
        <taxon>Bacillati</taxon>
        <taxon>Cyanobacteriota</taxon>
        <taxon>Cyanophyceae</taxon>
        <taxon>Oscillatoriophycideae</taxon>
        <taxon>Chroococcales</taxon>
        <taxon>Gomphosphaeriaceae</taxon>
        <taxon>Gomphosphaeria</taxon>
    </lineage>
</organism>
<comment type="subcellular location">
    <subcellularLocation>
        <location evidence="1">Cell inner membrane</location>
        <topology evidence="1">Multi-pass membrane protein</topology>
    </subcellularLocation>
    <subcellularLocation>
        <location evidence="9">Cell membrane</location>
        <topology evidence="9">Multi-pass membrane protein</topology>
    </subcellularLocation>
</comment>
<evidence type="ECO:0000256" key="5">
    <source>
        <dbReference type="ARBA" id="ARBA00022519"/>
    </source>
</evidence>
<dbReference type="PANTHER" id="PTHR30012">
    <property type="entry name" value="GENERAL SECRETION PATHWAY PROTEIN"/>
    <property type="match status" value="1"/>
</dbReference>
<proteinExistence type="inferred from homology"/>
<accession>A0A941GVP3</accession>
<reference evidence="13" key="1">
    <citation type="submission" date="2021-02" db="EMBL/GenBank/DDBJ databases">
        <title>Metagenome analyses of Stigonema ocellatum DSM 106950, Chlorogloea purpurea SAG 13.99 and Gomphosphaeria aponina DSM 107014.</title>
        <authorList>
            <person name="Marter P."/>
            <person name="Huang S."/>
        </authorList>
    </citation>
    <scope>NUCLEOTIDE SEQUENCE</scope>
    <source>
        <strain evidence="13">JP213</strain>
    </source>
</reference>
<dbReference type="InterPro" id="IPR003004">
    <property type="entry name" value="GspF/PilC"/>
</dbReference>
<dbReference type="InterPro" id="IPR001992">
    <property type="entry name" value="T2SS_GspF/T4SS_PilC_CS"/>
</dbReference>
<feature type="transmembrane region" description="Helical" evidence="11">
    <location>
        <begin position="228"/>
        <end position="246"/>
    </location>
</feature>
<evidence type="ECO:0000256" key="7">
    <source>
        <dbReference type="ARBA" id="ARBA00022989"/>
    </source>
</evidence>
<gene>
    <name evidence="13" type="ORF">DSM107014_10690</name>
</gene>
<keyword evidence="8 11" id="KW-0472">Membrane</keyword>
<feature type="transmembrane region" description="Helical" evidence="11">
    <location>
        <begin position="380"/>
        <end position="404"/>
    </location>
</feature>
<dbReference type="Pfam" id="PF00482">
    <property type="entry name" value="T2SSF"/>
    <property type="match status" value="2"/>
</dbReference>
<keyword evidence="7 11" id="KW-1133">Transmembrane helix</keyword>
<dbReference type="Gene3D" id="1.20.81.30">
    <property type="entry name" value="Type II secretion system (T2SS), domain F"/>
    <property type="match status" value="2"/>
</dbReference>
<keyword evidence="4" id="KW-1003">Cell membrane</keyword>
<dbReference type="EMBL" id="JADQBC010000066">
    <property type="protein sequence ID" value="MBR8828345.1"/>
    <property type="molecule type" value="Genomic_DNA"/>
</dbReference>
<dbReference type="FunFam" id="1.20.81.30:FF:000001">
    <property type="entry name" value="Type II secretion system protein F"/>
    <property type="match status" value="2"/>
</dbReference>
<evidence type="ECO:0000259" key="12">
    <source>
        <dbReference type="Pfam" id="PF00482"/>
    </source>
</evidence>
<dbReference type="PANTHER" id="PTHR30012:SF0">
    <property type="entry name" value="TYPE II SECRETION SYSTEM PROTEIN F-RELATED"/>
    <property type="match status" value="1"/>
</dbReference>
<evidence type="ECO:0000256" key="3">
    <source>
        <dbReference type="ARBA" id="ARBA00022448"/>
    </source>
</evidence>
<keyword evidence="6 9" id="KW-0812">Transmembrane</keyword>
<feature type="domain" description="Type II secretion system protein GspF" evidence="12">
    <location>
        <begin position="73"/>
        <end position="196"/>
    </location>
</feature>
<name>A0A941GVP3_9CHRO</name>
<evidence type="ECO:0000256" key="6">
    <source>
        <dbReference type="ARBA" id="ARBA00022692"/>
    </source>
</evidence>
<dbReference type="InterPro" id="IPR042094">
    <property type="entry name" value="T2SS_GspF_sf"/>
</dbReference>
<keyword evidence="5" id="KW-0997">Cell inner membrane</keyword>
<evidence type="ECO:0000256" key="9">
    <source>
        <dbReference type="RuleBase" id="RU003923"/>
    </source>
</evidence>
<evidence type="ECO:0000313" key="14">
    <source>
        <dbReference type="Proteomes" id="UP000767446"/>
    </source>
</evidence>
<keyword evidence="3 9" id="KW-0813">Transport</keyword>
<dbReference type="PROSITE" id="PS00874">
    <property type="entry name" value="T2SP_F"/>
    <property type="match status" value="1"/>
</dbReference>
<evidence type="ECO:0000256" key="8">
    <source>
        <dbReference type="ARBA" id="ARBA00023136"/>
    </source>
</evidence>
<evidence type="ECO:0000313" key="13">
    <source>
        <dbReference type="EMBL" id="MBR8828345.1"/>
    </source>
</evidence>
<dbReference type="PRINTS" id="PR00812">
    <property type="entry name" value="BCTERIALGSPF"/>
</dbReference>
<evidence type="ECO:0000256" key="4">
    <source>
        <dbReference type="ARBA" id="ARBA00022475"/>
    </source>
</evidence>
<evidence type="ECO:0000256" key="1">
    <source>
        <dbReference type="ARBA" id="ARBA00004429"/>
    </source>
</evidence>
<dbReference type="GO" id="GO:0009306">
    <property type="term" value="P:protein secretion"/>
    <property type="evidence" value="ECO:0007669"/>
    <property type="project" value="InterPro"/>
</dbReference>
<feature type="transmembrane region" description="Helical" evidence="11">
    <location>
        <begin position="172"/>
        <end position="199"/>
    </location>
</feature>